<dbReference type="EMBL" id="GISG01283898">
    <property type="protein sequence ID" value="MBA4679586.1"/>
    <property type="molecule type" value="Transcribed_RNA"/>
</dbReference>
<feature type="region of interest" description="Disordered" evidence="1">
    <location>
        <begin position="81"/>
        <end position="100"/>
    </location>
</feature>
<feature type="chain" id="PRO_5028399398" evidence="2">
    <location>
        <begin position="19"/>
        <end position="113"/>
    </location>
</feature>
<accession>A0A7C9F0F8</accession>
<reference evidence="3" key="2">
    <citation type="submission" date="2020-07" db="EMBL/GenBank/DDBJ databases">
        <authorList>
            <person name="Vera ALvarez R."/>
            <person name="Arias-Moreno D.M."/>
            <person name="Jimenez-Jacinto V."/>
            <person name="Jimenez-Bremont J.F."/>
            <person name="Swaminathan K."/>
            <person name="Moose S.P."/>
            <person name="Guerrero-Gonzalez M.L."/>
            <person name="Marino-Ramirez L."/>
            <person name="Landsman D."/>
            <person name="Rodriguez-Kessler M."/>
            <person name="Delgado-Sanchez P."/>
        </authorList>
    </citation>
    <scope>NUCLEOTIDE SEQUENCE</scope>
    <source>
        <tissue evidence="3">Cladode</tissue>
    </source>
</reference>
<sequence length="113" mass="12522">MIIIILVISFALTQLELSKMRVLPPLLTCILLSFNMSDLQVTVYEEGGLEGQPQASRLVIIMEIRSGMMFLKRGLFTEKSSAKEGKKWPTSSPPSAPSFPWSILGESGRHVIT</sequence>
<proteinExistence type="predicted"/>
<protein>
    <submittedName>
        <fullName evidence="3">Uncharacterized protein</fullName>
    </submittedName>
</protein>
<evidence type="ECO:0000256" key="2">
    <source>
        <dbReference type="SAM" id="SignalP"/>
    </source>
</evidence>
<keyword evidence="2" id="KW-0732">Signal</keyword>
<feature type="signal peptide" evidence="2">
    <location>
        <begin position="1"/>
        <end position="18"/>
    </location>
</feature>
<dbReference type="AlphaFoldDB" id="A0A7C9F0F8"/>
<evidence type="ECO:0000256" key="1">
    <source>
        <dbReference type="SAM" id="MobiDB-lite"/>
    </source>
</evidence>
<reference evidence="3" key="1">
    <citation type="journal article" date="2013" name="J. Plant Res.">
        <title>Effect of fungi and light on seed germination of three Opuntia species from semiarid lands of central Mexico.</title>
        <authorList>
            <person name="Delgado-Sanchez P."/>
            <person name="Jimenez-Bremont J.F."/>
            <person name="Guerrero-Gonzalez Mde L."/>
            <person name="Flores J."/>
        </authorList>
    </citation>
    <scope>NUCLEOTIDE SEQUENCE</scope>
    <source>
        <tissue evidence="3">Cladode</tissue>
    </source>
</reference>
<organism evidence="3">
    <name type="scientific">Opuntia streptacantha</name>
    <name type="common">Prickly pear cactus</name>
    <name type="synonym">Opuntia cardona</name>
    <dbReference type="NCBI Taxonomy" id="393608"/>
    <lineage>
        <taxon>Eukaryota</taxon>
        <taxon>Viridiplantae</taxon>
        <taxon>Streptophyta</taxon>
        <taxon>Embryophyta</taxon>
        <taxon>Tracheophyta</taxon>
        <taxon>Spermatophyta</taxon>
        <taxon>Magnoliopsida</taxon>
        <taxon>eudicotyledons</taxon>
        <taxon>Gunneridae</taxon>
        <taxon>Pentapetalae</taxon>
        <taxon>Caryophyllales</taxon>
        <taxon>Cactineae</taxon>
        <taxon>Cactaceae</taxon>
        <taxon>Opuntioideae</taxon>
        <taxon>Opuntia</taxon>
    </lineage>
</organism>
<evidence type="ECO:0000313" key="3">
    <source>
        <dbReference type="EMBL" id="MBA4679586.1"/>
    </source>
</evidence>
<name>A0A7C9F0F8_OPUST</name>